<evidence type="ECO:0000256" key="4">
    <source>
        <dbReference type="ARBA" id="ARBA00022960"/>
    </source>
</evidence>
<proteinExistence type="inferred from homology"/>
<dbReference type="GO" id="GO:0009252">
    <property type="term" value="P:peptidoglycan biosynthetic process"/>
    <property type="evidence" value="ECO:0007669"/>
    <property type="project" value="UniProtKB-UniPathway"/>
</dbReference>
<evidence type="ECO:0000313" key="11">
    <source>
        <dbReference type="Proteomes" id="UP000257127"/>
    </source>
</evidence>
<sequence>MKNKIYFFSILLSSLLLFTCCGNDDEFKENELNGSQKEEQKNIRIDKITIDDLKIKDSYKSWLHELYEKVDYTPFWIQKNMDKDSIGKFLNYINSDVTLNLPFKYLSSPTFLQKDAPIKKELLSILRCASFLSLKDTTIINYQNNSLVPVQLVSQDAFLQFIQEKSPEENWIHHLLHYKENNPQLIQLHLALNEFTSNFGVENNVNEKIYLKTPEDSLARLFITQQLNLRNYLNDTISDTTLIKNKLREFQLLNGLNTDAKLGKNTMEALKETNYSRYIKGVITLDKMRLTPDSLLNTKMITVNIPSYNLAFLIDNKVVNTSKIIIGTKNNQTPEFASVMKYIVVNPYWNVPYSISSREILPNLKKDSTYLAKKNYEVLDNGKNPINTDSINWNMYNARNFPFFIRQKPGPSNSLGRVKLMFPNNQSIYIHDTPSKYLFAKDHRAFSHGCIRTQSPFQLVNDILVAEEHPYLDSIEVFKKKEEETYLILNEKFPVNLVYHTAGINDSTQQIQFYKDIYTKEKALYQLFEAPFKEF</sequence>
<evidence type="ECO:0000256" key="5">
    <source>
        <dbReference type="ARBA" id="ARBA00022984"/>
    </source>
</evidence>
<dbReference type="AlphaFoldDB" id="A0A3E1EZG9"/>
<keyword evidence="6 7" id="KW-0961">Cell wall biogenesis/degradation</keyword>
<feature type="signal peptide" evidence="8">
    <location>
        <begin position="1"/>
        <end position="23"/>
    </location>
</feature>
<dbReference type="PANTHER" id="PTHR41533">
    <property type="entry name" value="L,D-TRANSPEPTIDASE HI_1667-RELATED"/>
    <property type="match status" value="1"/>
</dbReference>
<accession>A0A3E1EZG9</accession>
<dbReference type="PROSITE" id="PS52029">
    <property type="entry name" value="LD_TPASE"/>
    <property type="match status" value="1"/>
</dbReference>
<keyword evidence="8" id="KW-0732">Signal</keyword>
<dbReference type="Gene3D" id="2.40.440.10">
    <property type="entry name" value="L,D-transpeptidase catalytic domain-like"/>
    <property type="match status" value="1"/>
</dbReference>
<dbReference type="InterPro" id="IPR038063">
    <property type="entry name" value="Transpep_catalytic_dom"/>
</dbReference>
<comment type="caution">
    <text evidence="10">The sequence shown here is derived from an EMBL/GenBank/DDBJ whole genome shotgun (WGS) entry which is preliminary data.</text>
</comment>
<dbReference type="SUPFAM" id="SSF141523">
    <property type="entry name" value="L,D-transpeptidase catalytic domain-like"/>
    <property type="match status" value="1"/>
</dbReference>
<evidence type="ECO:0000256" key="7">
    <source>
        <dbReference type="PROSITE-ProRule" id="PRU01373"/>
    </source>
</evidence>
<feature type="chain" id="PRO_5017643231" description="L,D-TPase catalytic domain-containing protein" evidence="8">
    <location>
        <begin position="24"/>
        <end position="535"/>
    </location>
</feature>
<dbReference type="Proteomes" id="UP000257127">
    <property type="component" value="Unassembled WGS sequence"/>
</dbReference>
<reference evidence="10 11" key="1">
    <citation type="submission" date="2018-08" db="EMBL/GenBank/DDBJ databases">
        <title>The draft genome squence of Brumimicrobium sp. N62.</title>
        <authorList>
            <person name="Du Z.-J."/>
            <person name="Luo H.-R."/>
        </authorList>
    </citation>
    <scope>NUCLEOTIDE SEQUENCE [LARGE SCALE GENOMIC DNA]</scope>
    <source>
        <strain evidence="10 11">N62</strain>
    </source>
</reference>
<evidence type="ECO:0000313" key="10">
    <source>
        <dbReference type="EMBL" id="RFC54961.1"/>
    </source>
</evidence>
<evidence type="ECO:0000256" key="3">
    <source>
        <dbReference type="ARBA" id="ARBA00022679"/>
    </source>
</evidence>
<feature type="active site" description="Nucleophile" evidence="7">
    <location>
        <position position="450"/>
    </location>
</feature>
<dbReference type="PANTHER" id="PTHR41533:SF2">
    <property type="entry name" value="BLR7131 PROTEIN"/>
    <property type="match status" value="1"/>
</dbReference>
<gene>
    <name evidence="10" type="ORF">DXU93_03835</name>
</gene>
<dbReference type="EMBL" id="QURB01000002">
    <property type="protein sequence ID" value="RFC54961.1"/>
    <property type="molecule type" value="Genomic_DNA"/>
</dbReference>
<dbReference type="InterPro" id="IPR005490">
    <property type="entry name" value="LD_TPept_cat_dom"/>
</dbReference>
<dbReference type="GO" id="GO:0071555">
    <property type="term" value="P:cell wall organization"/>
    <property type="evidence" value="ECO:0007669"/>
    <property type="project" value="UniProtKB-UniRule"/>
</dbReference>
<dbReference type="UniPathway" id="UPA00219"/>
<evidence type="ECO:0000259" key="9">
    <source>
        <dbReference type="PROSITE" id="PS52029"/>
    </source>
</evidence>
<keyword evidence="3" id="KW-0808">Transferase</keyword>
<feature type="domain" description="L,D-TPase catalytic" evidence="9">
    <location>
        <begin position="299"/>
        <end position="478"/>
    </location>
</feature>
<organism evidence="10 11">
    <name type="scientific">Brumimicrobium aurantiacum</name>
    <dbReference type="NCBI Taxonomy" id="1737063"/>
    <lineage>
        <taxon>Bacteria</taxon>
        <taxon>Pseudomonadati</taxon>
        <taxon>Bacteroidota</taxon>
        <taxon>Flavobacteriia</taxon>
        <taxon>Flavobacteriales</taxon>
        <taxon>Crocinitomicaceae</taxon>
        <taxon>Brumimicrobium</taxon>
    </lineage>
</organism>
<dbReference type="Pfam" id="PF03734">
    <property type="entry name" value="YkuD"/>
    <property type="match status" value="1"/>
</dbReference>
<evidence type="ECO:0000256" key="2">
    <source>
        <dbReference type="ARBA" id="ARBA00005992"/>
    </source>
</evidence>
<dbReference type="GO" id="GO:0008360">
    <property type="term" value="P:regulation of cell shape"/>
    <property type="evidence" value="ECO:0007669"/>
    <property type="project" value="UniProtKB-UniRule"/>
</dbReference>
<dbReference type="OrthoDB" id="9778545at2"/>
<comment type="similarity">
    <text evidence="2">Belongs to the YkuD family.</text>
</comment>
<comment type="pathway">
    <text evidence="1 7">Cell wall biogenesis; peptidoglycan biosynthesis.</text>
</comment>
<dbReference type="GO" id="GO:0016740">
    <property type="term" value="F:transferase activity"/>
    <property type="evidence" value="ECO:0007669"/>
    <property type="project" value="UniProtKB-KW"/>
</dbReference>
<feature type="active site" description="Proton donor/acceptor" evidence="7">
    <location>
        <position position="431"/>
    </location>
</feature>
<keyword evidence="5 7" id="KW-0573">Peptidoglycan synthesis</keyword>
<dbReference type="CDD" id="cd16913">
    <property type="entry name" value="YkuD_like"/>
    <property type="match status" value="1"/>
</dbReference>
<evidence type="ECO:0000256" key="8">
    <source>
        <dbReference type="SAM" id="SignalP"/>
    </source>
</evidence>
<evidence type="ECO:0000256" key="6">
    <source>
        <dbReference type="ARBA" id="ARBA00023316"/>
    </source>
</evidence>
<protein>
    <recommendedName>
        <fullName evidence="9">L,D-TPase catalytic domain-containing protein</fullName>
    </recommendedName>
</protein>
<keyword evidence="4 7" id="KW-0133">Cell shape</keyword>
<name>A0A3E1EZG9_9FLAO</name>
<dbReference type="RefSeq" id="WP_116879940.1">
    <property type="nucleotide sequence ID" value="NZ_QURB01000002.1"/>
</dbReference>
<dbReference type="InterPro" id="IPR052905">
    <property type="entry name" value="LD-transpeptidase_YkuD-like"/>
</dbReference>
<dbReference type="GO" id="GO:0004180">
    <property type="term" value="F:carboxypeptidase activity"/>
    <property type="evidence" value="ECO:0007669"/>
    <property type="project" value="UniProtKB-ARBA"/>
</dbReference>
<keyword evidence="11" id="KW-1185">Reference proteome</keyword>
<evidence type="ECO:0000256" key="1">
    <source>
        <dbReference type="ARBA" id="ARBA00004752"/>
    </source>
</evidence>